<gene>
    <name evidence="1" type="ORF">AG1IA_09235</name>
</gene>
<proteinExistence type="predicted"/>
<organism evidence="1 2">
    <name type="scientific">Thanatephorus cucumeris (strain AG1-IA)</name>
    <name type="common">Rice sheath blight fungus</name>
    <name type="synonym">Rhizoctonia solani</name>
    <dbReference type="NCBI Taxonomy" id="983506"/>
    <lineage>
        <taxon>Eukaryota</taxon>
        <taxon>Fungi</taxon>
        <taxon>Dikarya</taxon>
        <taxon>Basidiomycota</taxon>
        <taxon>Agaricomycotina</taxon>
        <taxon>Agaricomycetes</taxon>
        <taxon>Cantharellales</taxon>
        <taxon>Ceratobasidiaceae</taxon>
        <taxon>Rhizoctonia</taxon>
        <taxon>Rhizoctonia solani AG-1</taxon>
    </lineage>
</organism>
<protein>
    <submittedName>
        <fullName evidence="1">Uncharacterized protein</fullName>
    </submittedName>
</protein>
<dbReference type="Proteomes" id="UP000011668">
    <property type="component" value="Unassembled WGS sequence"/>
</dbReference>
<reference evidence="1 2" key="1">
    <citation type="journal article" date="2013" name="Nat. Commun.">
        <title>The evolution and pathogenic mechanisms of the rice sheath blight pathogen.</title>
        <authorList>
            <person name="Zheng A."/>
            <person name="Lin R."/>
            <person name="Xu L."/>
            <person name="Qin P."/>
            <person name="Tang C."/>
            <person name="Ai P."/>
            <person name="Zhang D."/>
            <person name="Liu Y."/>
            <person name="Sun Z."/>
            <person name="Feng H."/>
            <person name="Wang Y."/>
            <person name="Chen Y."/>
            <person name="Liang X."/>
            <person name="Fu R."/>
            <person name="Li Q."/>
            <person name="Zhang J."/>
            <person name="Yu X."/>
            <person name="Xie Z."/>
            <person name="Ding L."/>
            <person name="Guan P."/>
            <person name="Tang J."/>
            <person name="Liang Y."/>
            <person name="Wang S."/>
            <person name="Deng Q."/>
            <person name="Li S."/>
            <person name="Zhu J."/>
            <person name="Wang L."/>
            <person name="Liu H."/>
            <person name="Li P."/>
        </authorList>
    </citation>
    <scope>NUCLEOTIDE SEQUENCE [LARGE SCALE GENOMIC DNA]</scope>
    <source>
        <strain evidence="2">AG-1 IA</strain>
    </source>
</reference>
<accession>L8WJ15</accession>
<dbReference type="EMBL" id="AFRT01003099">
    <property type="protein sequence ID" value="ELU36732.1"/>
    <property type="molecule type" value="Genomic_DNA"/>
</dbReference>
<evidence type="ECO:0000313" key="2">
    <source>
        <dbReference type="Proteomes" id="UP000011668"/>
    </source>
</evidence>
<dbReference type="HOGENOM" id="CLU_2098499_0_0_1"/>
<comment type="caution">
    <text evidence="1">The sequence shown here is derived from an EMBL/GenBank/DDBJ whole genome shotgun (WGS) entry which is preliminary data.</text>
</comment>
<evidence type="ECO:0000313" key="1">
    <source>
        <dbReference type="EMBL" id="ELU36732.1"/>
    </source>
</evidence>
<keyword evidence="2" id="KW-1185">Reference proteome</keyword>
<name>L8WJ15_THACA</name>
<dbReference type="AlphaFoldDB" id="L8WJ15"/>
<sequence>MALSAANYFLPLSLLTAGLLNSDSTIALKGMELRTLAPSSNVVISDLPTRRILIFSRYSEWTPSTLTNIPPRLSNLLTRNSPHEMEAAHTASLHECAKKIKTNKSYTPSTIRSYHY</sequence>